<reference evidence="3 4" key="2">
    <citation type="journal article" date="2017" name="Nature">
        <title>The Apostasia genome and the evolution of orchids.</title>
        <authorList>
            <person name="Zhang G.Q."/>
            <person name="Liu K.W."/>
            <person name="Li Z."/>
            <person name="Lohaus R."/>
            <person name="Hsiao Y.Y."/>
            <person name="Niu S.C."/>
            <person name="Wang J.Y."/>
            <person name="Lin Y.C."/>
            <person name="Xu Q."/>
            <person name="Chen L.J."/>
            <person name="Yoshida K."/>
            <person name="Fujiwara S."/>
            <person name="Wang Z.W."/>
            <person name="Zhang Y.Q."/>
            <person name="Mitsuda N."/>
            <person name="Wang M."/>
            <person name="Liu G.H."/>
            <person name="Pecoraro L."/>
            <person name="Huang H.X."/>
            <person name="Xiao X.J."/>
            <person name="Lin M."/>
            <person name="Wu X.Y."/>
            <person name="Wu W.L."/>
            <person name="Chen Y.Y."/>
            <person name="Chang S.B."/>
            <person name="Sakamoto S."/>
            <person name="Ohme-Takagi M."/>
            <person name="Yagi M."/>
            <person name="Zeng S.J."/>
            <person name="Shen C.Y."/>
            <person name="Yeh C.M."/>
            <person name="Luo Y.B."/>
            <person name="Tsai W.C."/>
            <person name="Van de Peer Y."/>
            <person name="Liu Z.J."/>
        </authorList>
    </citation>
    <scope>NUCLEOTIDE SEQUENCE [LARGE SCALE GENOMIC DNA]</scope>
    <source>
        <tissue evidence="3">The whole plant</tissue>
    </source>
</reference>
<feature type="region of interest" description="Disordered" evidence="2">
    <location>
        <begin position="1"/>
        <end position="26"/>
    </location>
</feature>
<keyword evidence="4" id="KW-1185">Reference proteome</keyword>
<accession>A0A2I0X4E6</accession>
<dbReference type="EMBL" id="KZ502155">
    <property type="protein sequence ID" value="PKU82780.1"/>
    <property type="molecule type" value="Genomic_DNA"/>
</dbReference>
<reference evidence="3 4" key="1">
    <citation type="journal article" date="2016" name="Sci. Rep.">
        <title>The Dendrobium catenatum Lindl. genome sequence provides insights into polysaccharide synthase, floral development and adaptive evolution.</title>
        <authorList>
            <person name="Zhang G.Q."/>
            <person name="Xu Q."/>
            <person name="Bian C."/>
            <person name="Tsai W.C."/>
            <person name="Yeh C.M."/>
            <person name="Liu K.W."/>
            <person name="Yoshida K."/>
            <person name="Zhang L.S."/>
            <person name="Chang S.B."/>
            <person name="Chen F."/>
            <person name="Shi Y."/>
            <person name="Su Y.Y."/>
            <person name="Zhang Y.Q."/>
            <person name="Chen L.J."/>
            <person name="Yin Y."/>
            <person name="Lin M."/>
            <person name="Huang H."/>
            <person name="Deng H."/>
            <person name="Wang Z.W."/>
            <person name="Zhu S.L."/>
            <person name="Zhao X."/>
            <person name="Deng C."/>
            <person name="Niu S.C."/>
            <person name="Huang J."/>
            <person name="Wang M."/>
            <person name="Liu G.H."/>
            <person name="Yang H.J."/>
            <person name="Xiao X.J."/>
            <person name="Hsiao Y.Y."/>
            <person name="Wu W.L."/>
            <person name="Chen Y.Y."/>
            <person name="Mitsuda N."/>
            <person name="Ohme-Takagi M."/>
            <person name="Luo Y.B."/>
            <person name="Van de Peer Y."/>
            <person name="Liu Z.J."/>
        </authorList>
    </citation>
    <scope>NUCLEOTIDE SEQUENCE [LARGE SCALE GENOMIC DNA]</scope>
    <source>
        <tissue evidence="3">The whole plant</tissue>
    </source>
</reference>
<evidence type="ECO:0000313" key="4">
    <source>
        <dbReference type="Proteomes" id="UP000233837"/>
    </source>
</evidence>
<evidence type="ECO:0000313" key="3">
    <source>
        <dbReference type="EMBL" id="PKU82780.1"/>
    </source>
</evidence>
<dbReference type="AlphaFoldDB" id="A0A2I0X4E6"/>
<name>A0A2I0X4E6_9ASPA</name>
<feature type="coiled-coil region" evidence="1">
    <location>
        <begin position="43"/>
        <end position="70"/>
    </location>
</feature>
<keyword evidence="1" id="KW-0175">Coiled coil</keyword>
<dbReference type="OrthoDB" id="1933196at2759"/>
<dbReference type="PANTHER" id="PTHR35500">
    <property type="entry name" value="OS03G0108700 PROTEIN"/>
    <property type="match status" value="1"/>
</dbReference>
<protein>
    <recommendedName>
        <fullName evidence="5">Knotted 1-binding protein</fullName>
    </recommendedName>
</protein>
<dbReference type="PANTHER" id="PTHR35500:SF1">
    <property type="entry name" value="OS03G0108700 PROTEIN"/>
    <property type="match status" value="1"/>
</dbReference>
<evidence type="ECO:0000256" key="1">
    <source>
        <dbReference type="SAM" id="Coils"/>
    </source>
</evidence>
<gene>
    <name evidence="3" type="ORF">MA16_Dca006078</name>
</gene>
<sequence length="132" mass="15306">MEVLRKRKKTTEGSTEGTDAGVEAGVEEEMMATAGSDEMIQVSEEMESDIQRILEKIDRFTQQVSEMLETGKQLFKDLSSEFEERMILIHREQMEKWQDDIKLLRMIDSTNEASRALLQNAQLHLLENVREN</sequence>
<evidence type="ECO:0000256" key="2">
    <source>
        <dbReference type="SAM" id="MobiDB-lite"/>
    </source>
</evidence>
<evidence type="ECO:0008006" key="5">
    <source>
        <dbReference type="Google" id="ProtNLM"/>
    </source>
</evidence>
<dbReference type="Proteomes" id="UP000233837">
    <property type="component" value="Unassembled WGS sequence"/>
</dbReference>
<organism evidence="3 4">
    <name type="scientific">Dendrobium catenatum</name>
    <dbReference type="NCBI Taxonomy" id="906689"/>
    <lineage>
        <taxon>Eukaryota</taxon>
        <taxon>Viridiplantae</taxon>
        <taxon>Streptophyta</taxon>
        <taxon>Embryophyta</taxon>
        <taxon>Tracheophyta</taxon>
        <taxon>Spermatophyta</taxon>
        <taxon>Magnoliopsida</taxon>
        <taxon>Liliopsida</taxon>
        <taxon>Asparagales</taxon>
        <taxon>Orchidaceae</taxon>
        <taxon>Epidendroideae</taxon>
        <taxon>Malaxideae</taxon>
        <taxon>Dendrobiinae</taxon>
        <taxon>Dendrobium</taxon>
    </lineage>
</organism>
<proteinExistence type="predicted"/>